<gene>
    <name evidence="1" type="ORF">ACFOWS_06335</name>
</gene>
<organism evidence="1 2">
    <name type="scientific">Flagellimonas marina</name>
    <dbReference type="NCBI Taxonomy" id="1775168"/>
    <lineage>
        <taxon>Bacteria</taxon>
        <taxon>Pseudomonadati</taxon>
        <taxon>Bacteroidota</taxon>
        <taxon>Flavobacteriia</taxon>
        <taxon>Flavobacteriales</taxon>
        <taxon>Flavobacteriaceae</taxon>
        <taxon>Flagellimonas</taxon>
    </lineage>
</organism>
<reference evidence="2" key="1">
    <citation type="journal article" date="2019" name="Int. J. Syst. Evol. Microbiol.">
        <title>The Global Catalogue of Microorganisms (GCM) 10K type strain sequencing project: providing services to taxonomists for standard genome sequencing and annotation.</title>
        <authorList>
            <consortium name="The Broad Institute Genomics Platform"/>
            <consortium name="The Broad Institute Genome Sequencing Center for Infectious Disease"/>
            <person name="Wu L."/>
            <person name="Ma J."/>
        </authorList>
    </citation>
    <scope>NUCLEOTIDE SEQUENCE [LARGE SCALE GENOMIC DNA]</scope>
    <source>
        <strain evidence="2">CGMCC 1.15774</strain>
    </source>
</reference>
<dbReference type="EMBL" id="JBHSCL010000004">
    <property type="protein sequence ID" value="MFC4219739.1"/>
    <property type="molecule type" value="Genomic_DNA"/>
</dbReference>
<evidence type="ECO:0000313" key="1">
    <source>
        <dbReference type="EMBL" id="MFC4219739.1"/>
    </source>
</evidence>
<accession>A0ABV8PLH4</accession>
<evidence type="ECO:0000313" key="2">
    <source>
        <dbReference type="Proteomes" id="UP001595841"/>
    </source>
</evidence>
<comment type="caution">
    <text evidence="1">The sequence shown here is derived from an EMBL/GenBank/DDBJ whole genome shotgun (WGS) entry which is preliminary data.</text>
</comment>
<name>A0ABV8PLH4_9FLAO</name>
<sequence>MKKNKKLKTLEEIQQLRNNLSGLLRNKKSMNPNEEKLIKDLRLHSNDHSPTLVPHPWFKDKFQPTFFYLDGHADLLLSVRALIYLSMRAINPELGSDDLMDRNEEEFIHQAMTIANRLMPVGEEALMDHLNLFYREEKKAKEEG</sequence>
<dbReference type="RefSeq" id="WP_379763098.1">
    <property type="nucleotide sequence ID" value="NZ_JBHSCL010000004.1"/>
</dbReference>
<protein>
    <submittedName>
        <fullName evidence="1">Uncharacterized protein</fullName>
    </submittedName>
</protein>
<keyword evidence="2" id="KW-1185">Reference proteome</keyword>
<dbReference type="Proteomes" id="UP001595841">
    <property type="component" value="Unassembled WGS sequence"/>
</dbReference>
<proteinExistence type="predicted"/>